<keyword evidence="1" id="KW-0560">Oxidoreductase</keyword>
<accession>A0A1H1HEK8</accession>
<proteinExistence type="predicted"/>
<sequence length="441" mass="47610">MYVATKFPKNSSRSAWVEMLAPRAPTTSLHGAVIADVAIIGAGFAGLSAARRLSQLDPTLRVAVLEAGVVGEGATGRNSGFIIDLPHEVSSEDFGGTSTDRALRDIKLYRTAISLATDMAEENGWGREIIDPCGRYSVAISQKGDAHIVTYARQLQGLGESYQILDAKGIYGVTGSRIYTSGLYMPGTVMVQPAAYIRAVADCLRKPVTLYENSPVQSFEKQSGRWLLKTSAGSVTAKRVILANNGHAQSFGLFRGQMLHVFTYASMTEPFDSKRLGGKRDWAATPALPMGTTVRRVSGAEGDRILIRSRYSYHAGLEINDGHVQSAGRVHDRKFSDRFPDLVGLKMQYRWGGPMALTWNSVPIFGEIEQGLFAACACNGLGASKSTAAGIAAAEAALGMKSELVEIFSSYDPPKNLPPQPFLSIGAKADLRLREWRAGRE</sequence>
<evidence type="ECO:0000313" key="6">
    <source>
        <dbReference type="Proteomes" id="UP000317267"/>
    </source>
</evidence>
<evidence type="ECO:0000313" key="5">
    <source>
        <dbReference type="Proteomes" id="UP000198740"/>
    </source>
</evidence>
<dbReference type="PANTHER" id="PTHR13847:SF281">
    <property type="entry name" value="FAD DEPENDENT OXIDOREDUCTASE DOMAIN-CONTAINING PROTEIN"/>
    <property type="match status" value="1"/>
</dbReference>
<feature type="domain" description="FAD dependent oxidoreductase" evidence="2">
    <location>
        <begin position="36"/>
        <end position="395"/>
    </location>
</feature>
<dbReference type="AlphaFoldDB" id="A0A1H1HEK8"/>
<gene>
    <name evidence="4" type="ORF">FIV39_20050</name>
    <name evidence="3" type="ORF">SAMN04490186_4264</name>
</gene>
<dbReference type="EMBL" id="FNKM01000002">
    <property type="protein sequence ID" value="SDR23809.1"/>
    <property type="molecule type" value="Genomic_DNA"/>
</dbReference>
<keyword evidence="5" id="KW-1185">Reference proteome</keyword>
<organism evidence="4 6">
    <name type="scientific">Pseudomonas grimontii</name>
    <dbReference type="NCBI Taxonomy" id="129847"/>
    <lineage>
        <taxon>Bacteria</taxon>
        <taxon>Pseudomonadati</taxon>
        <taxon>Pseudomonadota</taxon>
        <taxon>Gammaproteobacteria</taxon>
        <taxon>Pseudomonadales</taxon>
        <taxon>Pseudomonadaceae</taxon>
        <taxon>Pseudomonas</taxon>
    </lineage>
</organism>
<dbReference type="SUPFAM" id="SSF51905">
    <property type="entry name" value="FAD/NAD(P)-binding domain"/>
    <property type="match status" value="1"/>
</dbReference>
<dbReference type="Gene3D" id="3.30.9.10">
    <property type="entry name" value="D-Amino Acid Oxidase, subunit A, domain 2"/>
    <property type="match status" value="1"/>
</dbReference>
<dbReference type="Gene3D" id="3.50.50.60">
    <property type="entry name" value="FAD/NAD(P)-binding domain"/>
    <property type="match status" value="1"/>
</dbReference>
<reference evidence="4 6" key="2">
    <citation type="submission" date="2019-06" db="EMBL/GenBank/DDBJ databases">
        <title>Pseudomonas bimorpha sp. nov. isolated from bovine raw milk and skim milk concentrate.</title>
        <authorList>
            <person name="Hofmann K."/>
            <person name="Huptas C."/>
            <person name="Doll E."/>
            <person name="Scherer S."/>
            <person name="Wenning M."/>
        </authorList>
    </citation>
    <scope>NUCLEOTIDE SEQUENCE [LARGE SCALE GENOMIC DNA]</scope>
    <source>
        <strain evidence="4 6">DSM 17515</strain>
    </source>
</reference>
<evidence type="ECO:0000313" key="4">
    <source>
        <dbReference type="EMBL" id="TWR63954.1"/>
    </source>
</evidence>
<dbReference type="Proteomes" id="UP000317267">
    <property type="component" value="Unassembled WGS sequence"/>
</dbReference>
<dbReference type="Pfam" id="PF01266">
    <property type="entry name" value="DAO"/>
    <property type="match status" value="1"/>
</dbReference>
<protein>
    <submittedName>
        <fullName evidence="4">FAD-binding oxidoreductase</fullName>
    </submittedName>
    <submittedName>
        <fullName evidence="3">Glycine/D-amino acid oxidase</fullName>
    </submittedName>
</protein>
<dbReference type="PANTHER" id="PTHR13847">
    <property type="entry name" value="SARCOSINE DEHYDROGENASE-RELATED"/>
    <property type="match status" value="1"/>
</dbReference>
<name>A0A1H1HEK8_9PSED</name>
<dbReference type="Proteomes" id="UP000198740">
    <property type="component" value="Unassembled WGS sequence"/>
</dbReference>
<comment type="caution">
    <text evidence="4">The sequence shown here is derived from an EMBL/GenBank/DDBJ whole genome shotgun (WGS) entry which is preliminary data.</text>
</comment>
<evidence type="ECO:0000259" key="2">
    <source>
        <dbReference type="Pfam" id="PF01266"/>
    </source>
</evidence>
<dbReference type="GO" id="GO:0016491">
    <property type="term" value="F:oxidoreductase activity"/>
    <property type="evidence" value="ECO:0007669"/>
    <property type="project" value="UniProtKB-KW"/>
</dbReference>
<dbReference type="RefSeq" id="WP_069970796.1">
    <property type="nucleotide sequence ID" value="NZ_FNKM01000002.1"/>
</dbReference>
<dbReference type="InterPro" id="IPR036188">
    <property type="entry name" value="FAD/NAD-bd_sf"/>
</dbReference>
<dbReference type="EMBL" id="VFES01000013">
    <property type="protein sequence ID" value="TWR63954.1"/>
    <property type="molecule type" value="Genomic_DNA"/>
</dbReference>
<evidence type="ECO:0000256" key="1">
    <source>
        <dbReference type="ARBA" id="ARBA00023002"/>
    </source>
</evidence>
<reference evidence="3 5" key="1">
    <citation type="submission" date="2016-10" db="EMBL/GenBank/DDBJ databases">
        <authorList>
            <person name="Varghese N."/>
            <person name="Submissions S."/>
        </authorList>
    </citation>
    <scope>NUCLEOTIDE SEQUENCE [LARGE SCALE GENOMIC DNA]</scope>
    <source>
        <strain evidence="3 5">BS2976</strain>
    </source>
</reference>
<dbReference type="InterPro" id="IPR006076">
    <property type="entry name" value="FAD-dep_OxRdtase"/>
</dbReference>
<dbReference type="GO" id="GO:0005737">
    <property type="term" value="C:cytoplasm"/>
    <property type="evidence" value="ECO:0007669"/>
    <property type="project" value="TreeGrafter"/>
</dbReference>
<evidence type="ECO:0000313" key="3">
    <source>
        <dbReference type="EMBL" id="SDR23809.1"/>
    </source>
</evidence>
<dbReference type="OrthoDB" id="311718at2"/>